<reference evidence="1 2" key="1">
    <citation type="submission" date="2020-08" db="EMBL/GenBank/DDBJ databases">
        <title>Sequencing the genomes of 1000 actinobacteria strains.</title>
        <authorList>
            <person name="Klenk H.-P."/>
        </authorList>
    </citation>
    <scope>NUCLEOTIDE SEQUENCE [LARGE SCALE GENOMIC DNA]</scope>
    <source>
        <strain evidence="1 2">DSM 45584</strain>
    </source>
</reference>
<name>A0A840Q468_9PSEU</name>
<accession>A0A840Q468</accession>
<organism evidence="1 2">
    <name type="scientific">Saccharopolyspora phatthalungensis</name>
    <dbReference type="NCBI Taxonomy" id="664693"/>
    <lineage>
        <taxon>Bacteria</taxon>
        <taxon>Bacillati</taxon>
        <taxon>Actinomycetota</taxon>
        <taxon>Actinomycetes</taxon>
        <taxon>Pseudonocardiales</taxon>
        <taxon>Pseudonocardiaceae</taxon>
        <taxon>Saccharopolyspora</taxon>
    </lineage>
</organism>
<dbReference type="EMBL" id="JACHIW010000001">
    <property type="protein sequence ID" value="MBB5154700.1"/>
    <property type="molecule type" value="Genomic_DNA"/>
</dbReference>
<evidence type="ECO:0000313" key="1">
    <source>
        <dbReference type="EMBL" id="MBB5154700.1"/>
    </source>
</evidence>
<dbReference type="Proteomes" id="UP000584374">
    <property type="component" value="Unassembled WGS sequence"/>
</dbReference>
<evidence type="ECO:0000313" key="2">
    <source>
        <dbReference type="Proteomes" id="UP000584374"/>
    </source>
</evidence>
<keyword evidence="2" id="KW-1185">Reference proteome</keyword>
<dbReference type="AlphaFoldDB" id="A0A840Q468"/>
<sequence length="98" mass="11243">MEGSKAAMCWFLLFHDRQASKSWHSTFDNAESAAAAYDEAERSYAELIFGHAPRMEIVLVAGETLDEVKRGYPRYFRSGGRSDRRRLLMQQTRSLAHT</sequence>
<protein>
    <recommendedName>
        <fullName evidence="3">AP2/ERF domain-containing protein</fullName>
    </recommendedName>
</protein>
<comment type="caution">
    <text evidence="1">The sequence shown here is derived from an EMBL/GenBank/DDBJ whole genome shotgun (WGS) entry which is preliminary data.</text>
</comment>
<gene>
    <name evidence="1" type="ORF">BJ970_002234</name>
</gene>
<proteinExistence type="predicted"/>
<dbReference type="RefSeq" id="WP_184726176.1">
    <property type="nucleotide sequence ID" value="NZ_JACHIW010000001.1"/>
</dbReference>
<evidence type="ECO:0008006" key="3">
    <source>
        <dbReference type="Google" id="ProtNLM"/>
    </source>
</evidence>